<evidence type="ECO:0000313" key="9">
    <source>
        <dbReference type="Proteomes" id="UP000295416"/>
    </source>
</evidence>
<evidence type="ECO:0000259" key="7">
    <source>
        <dbReference type="Pfam" id="PF06271"/>
    </source>
</evidence>
<gene>
    <name evidence="8" type="ORF">EV207_10210</name>
</gene>
<protein>
    <submittedName>
        <fullName evidence="8">Putative RDD family membrane protein YckC</fullName>
    </submittedName>
</protein>
<keyword evidence="9" id="KW-1185">Reference proteome</keyword>
<keyword evidence="2" id="KW-1003">Cell membrane</keyword>
<dbReference type="InterPro" id="IPR051791">
    <property type="entry name" value="Pra-immunoreactive"/>
</dbReference>
<dbReference type="PANTHER" id="PTHR36115:SF9">
    <property type="entry name" value="LMO1584 PROTEIN"/>
    <property type="match status" value="1"/>
</dbReference>
<evidence type="ECO:0000256" key="2">
    <source>
        <dbReference type="ARBA" id="ARBA00022475"/>
    </source>
</evidence>
<dbReference type="Proteomes" id="UP000295416">
    <property type="component" value="Unassembled WGS sequence"/>
</dbReference>
<keyword evidence="5 6" id="KW-0472">Membrane</keyword>
<dbReference type="Pfam" id="PF06271">
    <property type="entry name" value="RDD"/>
    <property type="match status" value="1"/>
</dbReference>
<reference evidence="8 9" key="1">
    <citation type="submission" date="2019-03" db="EMBL/GenBank/DDBJ databases">
        <title>Genomic Encyclopedia of Type Strains, Phase IV (KMG-IV): sequencing the most valuable type-strain genomes for metagenomic binning, comparative biology and taxonomic classification.</title>
        <authorList>
            <person name="Goeker M."/>
        </authorList>
    </citation>
    <scope>NUCLEOTIDE SEQUENCE [LARGE SCALE GENOMIC DNA]</scope>
    <source>
        <strain evidence="8 9">DSM 19377</strain>
    </source>
</reference>
<evidence type="ECO:0000256" key="1">
    <source>
        <dbReference type="ARBA" id="ARBA00004651"/>
    </source>
</evidence>
<dbReference type="InterPro" id="IPR010432">
    <property type="entry name" value="RDD"/>
</dbReference>
<dbReference type="RefSeq" id="WP_243646909.1">
    <property type="nucleotide sequence ID" value="NZ_SLXK01000002.1"/>
</dbReference>
<feature type="transmembrane region" description="Helical" evidence="6">
    <location>
        <begin position="63"/>
        <end position="83"/>
    </location>
</feature>
<dbReference type="EMBL" id="SLXK01000002">
    <property type="protein sequence ID" value="TCP31523.1"/>
    <property type="molecule type" value="Genomic_DNA"/>
</dbReference>
<sequence length="154" mass="16772">MDHLAHEEMNEAAERRYGGFWIRLLAYVIDAIILGIISGVVAAVTVGSATNPADPTQFDMGAYFGRLIINFIVAVLYFGILPATKLQATLGKLLLGLKIIDHNGGRIGFGRAVGRYFGYILSTIIIFIGFIMIGVTDRKTGLHDKIAGTFVVKR</sequence>
<evidence type="ECO:0000256" key="3">
    <source>
        <dbReference type="ARBA" id="ARBA00022692"/>
    </source>
</evidence>
<evidence type="ECO:0000256" key="4">
    <source>
        <dbReference type="ARBA" id="ARBA00022989"/>
    </source>
</evidence>
<dbReference type="PANTHER" id="PTHR36115">
    <property type="entry name" value="PROLINE-RICH ANTIGEN HOMOLOG-RELATED"/>
    <property type="match status" value="1"/>
</dbReference>
<feature type="domain" description="RDD" evidence="7">
    <location>
        <begin position="17"/>
        <end position="148"/>
    </location>
</feature>
<comment type="caution">
    <text evidence="8">The sequence shown here is derived from an EMBL/GenBank/DDBJ whole genome shotgun (WGS) entry which is preliminary data.</text>
</comment>
<dbReference type="GO" id="GO:0005886">
    <property type="term" value="C:plasma membrane"/>
    <property type="evidence" value="ECO:0007669"/>
    <property type="project" value="UniProtKB-SubCell"/>
</dbReference>
<keyword evidence="4 6" id="KW-1133">Transmembrane helix</keyword>
<dbReference type="AlphaFoldDB" id="A0A4R2P944"/>
<name>A0A4R2P944_9BACL</name>
<feature type="transmembrane region" description="Helical" evidence="6">
    <location>
        <begin position="116"/>
        <end position="135"/>
    </location>
</feature>
<feature type="transmembrane region" description="Helical" evidence="6">
    <location>
        <begin position="20"/>
        <end position="43"/>
    </location>
</feature>
<accession>A0A4R2P944</accession>
<evidence type="ECO:0000256" key="5">
    <source>
        <dbReference type="ARBA" id="ARBA00023136"/>
    </source>
</evidence>
<proteinExistence type="predicted"/>
<keyword evidence="3 6" id="KW-0812">Transmembrane</keyword>
<evidence type="ECO:0000256" key="6">
    <source>
        <dbReference type="SAM" id="Phobius"/>
    </source>
</evidence>
<organism evidence="8 9">
    <name type="scientific">Scopulibacillus darangshiensis</name>
    <dbReference type="NCBI Taxonomy" id="442528"/>
    <lineage>
        <taxon>Bacteria</taxon>
        <taxon>Bacillati</taxon>
        <taxon>Bacillota</taxon>
        <taxon>Bacilli</taxon>
        <taxon>Bacillales</taxon>
        <taxon>Sporolactobacillaceae</taxon>
        <taxon>Scopulibacillus</taxon>
    </lineage>
</organism>
<evidence type="ECO:0000313" key="8">
    <source>
        <dbReference type="EMBL" id="TCP31523.1"/>
    </source>
</evidence>
<comment type="subcellular location">
    <subcellularLocation>
        <location evidence="1">Cell membrane</location>
        <topology evidence="1">Multi-pass membrane protein</topology>
    </subcellularLocation>
</comment>